<keyword evidence="2" id="KW-1185">Reference proteome</keyword>
<dbReference type="EMBL" id="LXQA010276034">
    <property type="protein sequence ID" value="MCI40114.1"/>
    <property type="molecule type" value="Genomic_DNA"/>
</dbReference>
<comment type="caution">
    <text evidence="1">The sequence shown here is derived from an EMBL/GenBank/DDBJ whole genome shotgun (WGS) entry which is preliminary data.</text>
</comment>
<evidence type="ECO:0000313" key="1">
    <source>
        <dbReference type="EMBL" id="MCI40114.1"/>
    </source>
</evidence>
<proteinExistence type="predicted"/>
<dbReference type="AlphaFoldDB" id="A0A392RVN1"/>
<evidence type="ECO:0000313" key="2">
    <source>
        <dbReference type="Proteomes" id="UP000265520"/>
    </source>
</evidence>
<feature type="non-terminal residue" evidence="1">
    <location>
        <position position="1"/>
    </location>
</feature>
<protein>
    <submittedName>
        <fullName evidence="1">Ubiquinone biosynthesis protein COQ9 mitochondrial-like</fullName>
    </submittedName>
</protein>
<accession>A0A392RVN1</accession>
<keyword evidence="1" id="KW-0830">Ubiquinone</keyword>
<dbReference type="Proteomes" id="UP000265520">
    <property type="component" value="Unassembled WGS sequence"/>
</dbReference>
<name>A0A392RVN1_9FABA</name>
<organism evidence="1 2">
    <name type="scientific">Trifolium medium</name>
    <dbReference type="NCBI Taxonomy" id="97028"/>
    <lineage>
        <taxon>Eukaryota</taxon>
        <taxon>Viridiplantae</taxon>
        <taxon>Streptophyta</taxon>
        <taxon>Embryophyta</taxon>
        <taxon>Tracheophyta</taxon>
        <taxon>Spermatophyta</taxon>
        <taxon>Magnoliopsida</taxon>
        <taxon>eudicotyledons</taxon>
        <taxon>Gunneridae</taxon>
        <taxon>Pentapetalae</taxon>
        <taxon>rosids</taxon>
        <taxon>fabids</taxon>
        <taxon>Fabales</taxon>
        <taxon>Fabaceae</taxon>
        <taxon>Papilionoideae</taxon>
        <taxon>50 kb inversion clade</taxon>
        <taxon>NPAAA clade</taxon>
        <taxon>Hologalegina</taxon>
        <taxon>IRL clade</taxon>
        <taxon>Trifolieae</taxon>
        <taxon>Trifolium</taxon>
    </lineage>
</organism>
<sequence length="31" mass="3674">FRDTWAFLDARVKDAFDLKKTIQEVSPHLIL</sequence>
<reference evidence="1 2" key="1">
    <citation type="journal article" date="2018" name="Front. Plant Sci.">
        <title>Red Clover (Trifolium pratense) and Zigzag Clover (T. medium) - A Picture of Genomic Similarities and Differences.</title>
        <authorList>
            <person name="Dluhosova J."/>
            <person name="Istvanek J."/>
            <person name="Nedelnik J."/>
            <person name="Repkova J."/>
        </authorList>
    </citation>
    <scope>NUCLEOTIDE SEQUENCE [LARGE SCALE GENOMIC DNA]</scope>
    <source>
        <strain evidence="2">cv. 10/8</strain>
        <tissue evidence="1">Leaf</tissue>
    </source>
</reference>